<reference evidence="1" key="1">
    <citation type="submission" date="2023-08" db="EMBL/GenBank/DDBJ databases">
        <authorList>
            <person name="Chen Y."/>
            <person name="Shah S."/>
            <person name="Dougan E. K."/>
            <person name="Thang M."/>
            <person name="Chan C."/>
        </authorList>
    </citation>
    <scope>NUCLEOTIDE SEQUENCE</scope>
</reference>
<proteinExistence type="predicted"/>
<sequence length="159" mass="17066">MGSPGSLGTYRRGDVGQRVISNASAKTLGALCQQQPYTIQLETLAFAPGFSVLNDRLGISSTVMGAGVSFKLLAPAGGRKGSIASAGPRHVEIVLKHCTGRTCISDDLDLFQQSQPYAPIRCLDVHWPSRPCAPDDPKTDLIQTLYLLKSRMQPLALLE</sequence>
<dbReference type="Proteomes" id="UP001178507">
    <property type="component" value="Unassembled WGS sequence"/>
</dbReference>
<protein>
    <submittedName>
        <fullName evidence="1">Uncharacterized protein</fullName>
    </submittedName>
</protein>
<name>A0AA36MXB0_9DINO</name>
<accession>A0AA36MXB0</accession>
<comment type="caution">
    <text evidence="1">The sequence shown here is derived from an EMBL/GenBank/DDBJ whole genome shotgun (WGS) entry which is preliminary data.</text>
</comment>
<keyword evidence="2" id="KW-1185">Reference proteome</keyword>
<gene>
    <name evidence="1" type="ORF">EVOR1521_LOCUS9606</name>
</gene>
<evidence type="ECO:0000313" key="2">
    <source>
        <dbReference type="Proteomes" id="UP001178507"/>
    </source>
</evidence>
<evidence type="ECO:0000313" key="1">
    <source>
        <dbReference type="EMBL" id="CAJ1382158.1"/>
    </source>
</evidence>
<dbReference type="EMBL" id="CAUJNA010000878">
    <property type="protein sequence ID" value="CAJ1382158.1"/>
    <property type="molecule type" value="Genomic_DNA"/>
</dbReference>
<dbReference type="AlphaFoldDB" id="A0AA36MXB0"/>
<organism evidence="1 2">
    <name type="scientific">Effrenium voratum</name>
    <dbReference type="NCBI Taxonomy" id="2562239"/>
    <lineage>
        <taxon>Eukaryota</taxon>
        <taxon>Sar</taxon>
        <taxon>Alveolata</taxon>
        <taxon>Dinophyceae</taxon>
        <taxon>Suessiales</taxon>
        <taxon>Symbiodiniaceae</taxon>
        <taxon>Effrenium</taxon>
    </lineage>
</organism>